<dbReference type="EMBL" id="LN831302">
    <property type="protein sequence ID" value="CQH55227.1"/>
    <property type="molecule type" value="Genomic_DNA"/>
</dbReference>
<dbReference type="STRING" id="1407499.HHUB_2202"/>
<reference evidence="2" key="1">
    <citation type="journal article" date="2016" name="Environ. Microbiol.">
        <title>The complete genome of a viable archaeum isolated from 123-million-year-old rock salt.</title>
        <authorList>
            <person name="Jaakkola S.T."/>
            <person name="Pfeiffer F."/>
            <person name="Ravantti J.J."/>
            <person name="Guo Q."/>
            <person name="Liu Y."/>
            <person name="Chen X."/>
            <person name="Ma H."/>
            <person name="Yang C."/>
            <person name="Oksanen H.M."/>
            <person name="Bamford D.H."/>
        </authorList>
    </citation>
    <scope>NUCLEOTIDE SEQUENCE</scope>
    <source>
        <strain evidence="2">JI20-1</strain>
    </source>
</reference>
<evidence type="ECO:0000313" key="2">
    <source>
        <dbReference type="Proteomes" id="UP000066737"/>
    </source>
</evidence>
<sequence>MSRNRYIFQDQLSVDQMASRIPAASYRTEDDETIQDMLEEAGRDFHFLVDNKPESFCETLRVDLGDEQYGEYIHELFEEYGEKGDSFNLQFYQIDGINYGDLKQNANEAHGALEETEENQFSLPTSLKDVRAKDSEEVLDLRFEVVGHPENMDVEDATKIRDESGDYIDVEDLGVEGMEAIVTENKLRVEVRVYAGDEIVTMSNSEMKSSVEDDVLAAIKRWGKDDE</sequence>
<dbReference type="AlphaFoldDB" id="A0A0U5ADZ2"/>
<dbReference type="Proteomes" id="UP000066737">
    <property type="component" value="Chromosome I"/>
</dbReference>
<protein>
    <submittedName>
        <fullName evidence="1">Uncharacterized protein</fullName>
    </submittedName>
</protein>
<evidence type="ECO:0000313" key="1">
    <source>
        <dbReference type="EMBL" id="CQH55227.1"/>
    </source>
</evidence>
<dbReference type="KEGG" id="hhb:Hhub_2202"/>
<proteinExistence type="predicted"/>
<organism evidence="1 2">
    <name type="scientific">Halobacterium hubeiense</name>
    <dbReference type="NCBI Taxonomy" id="1407499"/>
    <lineage>
        <taxon>Archaea</taxon>
        <taxon>Methanobacteriati</taxon>
        <taxon>Methanobacteriota</taxon>
        <taxon>Stenosarchaea group</taxon>
        <taxon>Halobacteria</taxon>
        <taxon>Halobacteriales</taxon>
        <taxon>Halobacteriaceae</taxon>
        <taxon>Halobacterium</taxon>
    </lineage>
</organism>
<gene>
    <name evidence="1" type="ORF">HHUB_2202</name>
</gene>
<name>A0A0U5ADZ2_9EURY</name>
<keyword evidence="2" id="KW-1185">Reference proteome</keyword>
<accession>A0A0U5ADZ2</accession>